<dbReference type="AlphaFoldDB" id="K0AVN7"/>
<evidence type="ECO:0000256" key="3">
    <source>
        <dbReference type="ARBA" id="ARBA00022553"/>
    </source>
</evidence>
<evidence type="ECO:0000256" key="1">
    <source>
        <dbReference type="ARBA" id="ARBA00000085"/>
    </source>
</evidence>
<dbReference type="EMBL" id="CP003326">
    <property type="protein sequence ID" value="AFS77344.1"/>
    <property type="molecule type" value="Genomic_DNA"/>
</dbReference>
<dbReference type="GO" id="GO:0000155">
    <property type="term" value="F:phosphorelay sensor kinase activity"/>
    <property type="evidence" value="ECO:0007669"/>
    <property type="project" value="InterPro"/>
</dbReference>
<protein>
    <recommendedName>
        <fullName evidence="2">histidine kinase</fullName>
        <ecNumber evidence="2">2.7.13.3</ecNumber>
    </recommendedName>
</protein>
<dbReference type="EC" id="2.7.13.3" evidence="2"/>
<dbReference type="PROSITE" id="PS50109">
    <property type="entry name" value="HIS_KIN"/>
    <property type="match status" value="1"/>
</dbReference>
<dbReference type="SMART" id="SM00387">
    <property type="entry name" value="HATPase_c"/>
    <property type="match status" value="1"/>
</dbReference>
<dbReference type="InterPro" id="IPR003661">
    <property type="entry name" value="HisK_dim/P_dom"/>
</dbReference>
<dbReference type="Gene3D" id="1.10.287.130">
    <property type="match status" value="1"/>
</dbReference>
<dbReference type="STRING" id="1128398.Curi_c02640"/>
<keyword evidence="4 10" id="KW-0808">Transferase</keyword>
<dbReference type="PANTHER" id="PTHR43065:SF46">
    <property type="entry name" value="C4-DICARBOXYLATE TRANSPORT SENSOR PROTEIN DCTB"/>
    <property type="match status" value="1"/>
</dbReference>
<feature type="domain" description="Histidine kinase" evidence="9">
    <location>
        <begin position="28"/>
        <end position="242"/>
    </location>
</feature>
<dbReference type="InterPro" id="IPR036890">
    <property type="entry name" value="HATPase_C_sf"/>
</dbReference>
<proteinExistence type="predicted"/>
<accession>K0AVN7</accession>
<dbReference type="GO" id="GO:0005524">
    <property type="term" value="F:ATP binding"/>
    <property type="evidence" value="ECO:0007669"/>
    <property type="project" value="UniProtKB-KW"/>
</dbReference>
<evidence type="ECO:0000313" key="10">
    <source>
        <dbReference type="EMBL" id="AFS77344.1"/>
    </source>
</evidence>
<keyword evidence="6 10" id="KW-0418">Kinase</keyword>
<dbReference type="KEGG" id="cad:Curi_c02640"/>
<evidence type="ECO:0000313" key="11">
    <source>
        <dbReference type="Proteomes" id="UP000006094"/>
    </source>
</evidence>
<dbReference type="Pfam" id="PF00512">
    <property type="entry name" value="HisKA"/>
    <property type="match status" value="1"/>
</dbReference>
<evidence type="ECO:0000256" key="7">
    <source>
        <dbReference type="ARBA" id="ARBA00022840"/>
    </source>
</evidence>
<dbReference type="eggNOG" id="COG4191">
    <property type="taxonomic scope" value="Bacteria"/>
</dbReference>
<keyword evidence="7" id="KW-0067">ATP-binding</keyword>
<evidence type="ECO:0000256" key="5">
    <source>
        <dbReference type="ARBA" id="ARBA00022741"/>
    </source>
</evidence>
<dbReference type="Proteomes" id="UP000006094">
    <property type="component" value="Chromosome"/>
</dbReference>
<sequence>MEKSKDFFSMDKDFRYQRLSTLGELAGEISHDFNNSLTTILGFTQIIMNDKRLDKDLKSYMEMIYESALDGEAIVSRIKNFSKNEKSDNMSLVEVNDVVESTIKMASIKWKNINEKKGVKIEVIENLQSKSKINCNAREIREITLNIILNAIDSLESGGQLKIETYDEGDKVVIKVQDTGIGMDEETMSNIFEPFFSTKGEKGTGLGLSICKKIIEKHNGTIEVDSKIGVGTTFKIYMKRYRTDIV</sequence>
<dbReference type="PATRIC" id="fig|1128398.3.peg.272"/>
<evidence type="ECO:0000256" key="4">
    <source>
        <dbReference type="ARBA" id="ARBA00022679"/>
    </source>
</evidence>
<gene>
    <name evidence="10" type="ordered locus">Curi_c02640</name>
</gene>
<reference evidence="10 11" key="1">
    <citation type="journal article" date="2012" name="PLoS ONE">
        <title>The purine-utilizing bacterium Clostridium acidurici 9a: a genome-guided metabolic reconsideration.</title>
        <authorList>
            <person name="Hartwich K."/>
            <person name="Poehlein A."/>
            <person name="Daniel R."/>
        </authorList>
    </citation>
    <scope>NUCLEOTIDE SEQUENCE [LARGE SCALE GENOMIC DNA]</scope>
    <source>
        <strain evidence="11">ATCC 7906 / DSM 604 / BCRC 14475 / CIP 104303 / KCTC 5404 / NCIMB 10678 / 9a</strain>
    </source>
</reference>
<dbReference type="Pfam" id="PF02518">
    <property type="entry name" value="HATPase_c"/>
    <property type="match status" value="1"/>
</dbReference>
<dbReference type="SUPFAM" id="SSF55874">
    <property type="entry name" value="ATPase domain of HSP90 chaperone/DNA topoisomerase II/histidine kinase"/>
    <property type="match status" value="1"/>
</dbReference>
<keyword evidence="3" id="KW-0597">Phosphoprotein</keyword>
<comment type="catalytic activity">
    <reaction evidence="1">
        <text>ATP + protein L-histidine = ADP + protein N-phospho-L-histidine.</text>
        <dbReference type="EC" id="2.7.13.3"/>
    </reaction>
</comment>
<dbReference type="PRINTS" id="PR00344">
    <property type="entry name" value="BCTRLSENSOR"/>
</dbReference>
<dbReference type="CDD" id="cd00082">
    <property type="entry name" value="HisKA"/>
    <property type="match status" value="1"/>
</dbReference>
<evidence type="ECO:0000256" key="8">
    <source>
        <dbReference type="ARBA" id="ARBA00023012"/>
    </source>
</evidence>
<dbReference type="InterPro" id="IPR003594">
    <property type="entry name" value="HATPase_dom"/>
</dbReference>
<dbReference type="Gene3D" id="3.30.565.10">
    <property type="entry name" value="Histidine kinase-like ATPase, C-terminal domain"/>
    <property type="match status" value="1"/>
</dbReference>
<keyword evidence="5" id="KW-0547">Nucleotide-binding</keyword>
<dbReference type="SMART" id="SM00388">
    <property type="entry name" value="HisKA"/>
    <property type="match status" value="1"/>
</dbReference>
<dbReference type="InterPro" id="IPR036097">
    <property type="entry name" value="HisK_dim/P_sf"/>
</dbReference>
<dbReference type="InterPro" id="IPR005467">
    <property type="entry name" value="His_kinase_dom"/>
</dbReference>
<organism evidence="10 11">
    <name type="scientific">Gottschalkia acidurici (strain ATCC 7906 / DSM 604 / BCRC 14475 / CIP 104303 / KCTC 5404 / NCIMB 10678 / 9a)</name>
    <name type="common">Clostridium acidurici</name>
    <dbReference type="NCBI Taxonomy" id="1128398"/>
    <lineage>
        <taxon>Bacteria</taxon>
        <taxon>Bacillati</taxon>
        <taxon>Bacillota</taxon>
        <taxon>Tissierellia</taxon>
        <taxon>Tissierellales</taxon>
        <taxon>Gottschalkiaceae</taxon>
        <taxon>Gottschalkia</taxon>
    </lineage>
</organism>
<dbReference type="SUPFAM" id="SSF47384">
    <property type="entry name" value="Homodimeric domain of signal transducing histidine kinase"/>
    <property type="match status" value="1"/>
</dbReference>
<evidence type="ECO:0000259" key="9">
    <source>
        <dbReference type="PROSITE" id="PS50109"/>
    </source>
</evidence>
<evidence type="ECO:0000256" key="2">
    <source>
        <dbReference type="ARBA" id="ARBA00012438"/>
    </source>
</evidence>
<keyword evidence="8" id="KW-0902">Two-component regulatory system</keyword>
<evidence type="ECO:0000256" key="6">
    <source>
        <dbReference type="ARBA" id="ARBA00022777"/>
    </source>
</evidence>
<dbReference type="RefSeq" id="WP_014966481.1">
    <property type="nucleotide sequence ID" value="NC_018664.1"/>
</dbReference>
<dbReference type="OrthoDB" id="9784397at2"/>
<name>K0AVN7_GOTA9</name>
<keyword evidence="11" id="KW-1185">Reference proteome</keyword>
<dbReference type="InterPro" id="IPR004358">
    <property type="entry name" value="Sig_transdc_His_kin-like_C"/>
</dbReference>
<dbReference type="PANTHER" id="PTHR43065">
    <property type="entry name" value="SENSOR HISTIDINE KINASE"/>
    <property type="match status" value="1"/>
</dbReference>
<dbReference type="HOGENOM" id="CLU_000445_89_1_9"/>